<dbReference type="Pfam" id="PF11329">
    <property type="entry name" value="DUF3131"/>
    <property type="match status" value="1"/>
</dbReference>
<evidence type="ECO:0000259" key="1">
    <source>
        <dbReference type="Pfam" id="PF11329"/>
    </source>
</evidence>
<dbReference type="InterPro" id="IPR021478">
    <property type="entry name" value="DUF3131"/>
</dbReference>
<gene>
    <name evidence="2" type="ORF">HHL10_15570</name>
</gene>
<name>A0A848FES4_9BURK</name>
<dbReference type="Proteomes" id="UP000574067">
    <property type="component" value="Unassembled WGS sequence"/>
</dbReference>
<evidence type="ECO:0000313" key="2">
    <source>
        <dbReference type="EMBL" id="NML16401.1"/>
    </source>
</evidence>
<accession>A0A848FES4</accession>
<comment type="caution">
    <text evidence="2">The sequence shown here is derived from an EMBL/GenBank/DDBJ whole genome shotgun (WGS) entry which is preliminary data.</text>
</comment>
<dbReference type="AlphaFoldDB" id="A0A848FES4"/>
<feature type="domain" description="DUF3131" evidence="1">
    <location>
        <begin position="16"/>
        <end position="393"/>
    </location>
</feature>
<proteinExistence type="predicted"/>
<dbReference type="Gene3D" id="1.50.10.140">
    <property type="match status" value="1"/>
</dbReference>
<protein>
    <submittedName>
        <fullName evidence="2">DUF3131 domain-containing protein</fullName>
    </submittedName>
</protein>
<dbReference type="EMBL" id="JABBFW010000010">
    <property type="protein sequence ID" value="NML16401.1"/>
    <property type="molecule type" value="Genomic_DNA"/>
</dbReference>
<evidence type="ECO:0000313" key="3">
    <source>
        <dbReference type="Proteomes" id="UP000574067"/>
    </source>
</evidence>
<organism evidence="2 3">
    <name type="scientific">Azohydromonas caseinilytica</name>
    <dbReference type="NCBI Taxonomy" id="2728836"/>
    <lineage>
        <taxon>Bacteria</taxon>
        <taxon>Pseudomonadati</taxon>
        <taxon>Pseudomonadota</taxon>
        <taxon>Betaproteobacteria</taxon>
        <taxon>Burkholderiales</taxon>
        <taxon>Sphaerotilaceae</taxon>
        <taxon>Azohydromonas</taxon>
    </lineage>
</organism>
<sequence>MPAPRRGPLTEREMEVAKRAWLYFENNFQSQTGLVNAVQDYPSTTMWDTASYIAALLAANELGLIDRNRFDNRFQALMGTLQRMELFRNEMPNKVYHTQTAAKVDYANKPGEIGFSAIDMGRLLVWLKIIKERRPEHANAIDRFMLRLDFRRVLDYTGTMFGAMLDNNKQVQYVQEGRLGYEEYAAKGFELWGFDASQALAPEPFATVEIYGQAVPYDTRDPRTTNQHNYVVAESYVLDALELNWDQALDRRDDDLYHSQCWMADFGHRVYLAQEARHRVTGILTARTEHQLDRAPYFVYDTVYSDGFPWNTITDTGKHMPDAAAVSLKAALGMWVLWPTPYTDLLFDAIATAYDPKRGYFEGLYENGSGPIKTQTANNNGIMLEALLYKVQGKLLKWGPSEGGQWEMAGADPFAGNDKGRPRFKREEQSLRRLGVPRTQDPGRTWRENREVEGVRQPSCGRCGSCANPTYPYSATWRVMPGR</sequence>
<reference evidence="2 3" key="1">
    <citation type="submission" date="2020-04" db="EMBL/GenBank/DDBJ databases">
        <title>Azohydromonas sp. isolated from soil.</title>
        <authorList>
            <person name="Dahal R.H."/>
        </authorList>
    </citation>
    <scope>NUCLEOTIDE SEQUENCE [LARGE SCALE GENOMIC DNA]</scope>
    <source>
        <strain evidence="2 3">G-1-1-14</strain>
    </source>
</reference>
<keyword evidence="3" id="KW-1185">Reference proteome</keyword>